<dbReference type="EMBL" id="QUSF01000004">
    <property type="protein sequence ID" value="RLW10162.1"/>
    <property type="molecule type" value="Genomic_DNA"/>
</dbReference>
<keyword evidence="2" id="KW-1185">Reference proteome</keyword>
<accession>A0A3L8SXB9</accession>
<sequence>MPAPEGAGRTYGEEWLNSPPEADFLSVPEVSIIQVFNKSEGRMHLTFTPDGTFLADMGIPQKRQREYCMVRIKERTDGYAVSVIILPLAQQLQQQYLSYLLLLSY</sequence>
<name>A0A3L8SXB9_CHLGU</name>
<dbReference type="AlphaFoldDB" id="A0A3L8SXB9"/>
<organism evidence="1 2">
    <name type="scientific">Chloebia gouldiae</name>
    <name type="common">Gouldian finch</name>
    <name type="synonym">Erythrura gouldiae</name>
    <dbReference type="NCBI Taxonomy" id="44316"/>
    <lineage>
        <taxon>Eukaryota</taxon>
        <taxon>Metazoa</taxon>
        <taxon>Chordata</taxon>
        <taxon>Craniata</taxon>
        <taxon>Vertebrata</taxon>
        <taxon>Euteleostomi</taxon>
        <taxon>Archelosauria</taxon>
        <taxon>Archosauria</taxon>
        <taxon>Dinosauria</taxon>
        <taxon>Saurischia</taxon>
        <taxon>Theropoda</taxon>
        <taxon>Coelurosauria</taxon>
        <taxon>Aves</taxon>
        <taxon>Neognathae</taxon>
        <taxon>Neoaves</taxon>
        <taxon>Telluraves</taxon>
        <taxon>Australaves</taxon>
        <taxon>Passeriformes</taxon>
        <taxon>Passeroidea</taxon>
        <taxon>Passeridae</taxon>
        <taxon>Chloebia</taxon>
    </lineage>
</organism>
<protein>
    <submittedName>
        <fullName evidence="1">Uncharacterized protein</fullName>
    </submittedName>
</protein>
<reference evidence="1 2" key="1">
    <citation type="journal article" date="2018" name="Proc. R. Soc. B">
        <title>A non-coding region near Follistatin controls head colour polymorphism in the Gouldian finch.</title>
        <authorList>
            <person name="Toomey M.B."/>
            <person name="Marques C.I."/>
            <person name="Andrade P."/>
            <person name="Araujo P.M."/>
            <person name="Sabatino S."/>
            <person name="Gazda M.A."/>
            <person name="Afonso S."/>
            <person name="Lopes R.J."/>
            <person name="Corbo J.C."/>
            <person name="Carneiro M."/>
        </authorList>
    </citation>
    <scope>NUCLEOTIDE SEQUENCE [LARGE SCALE GENOMIC DNA]</scope>
    <source>
        <strain evidence="1">Red01</strain>
        <tissue evidence="1">Muscle</tissue>
    </source>
</reference>
<dbReference type="Proteomes" id="UP000276834">
    <property type="component" value="Unassembled WGS sequence"/>
</dbReference>
<comment type="caution">
    <text evidence="1">The sequence shown here is derived from an EMBL/GenBank/DDBJ whole genome shotgun (WGS) entry which is preliminary data.</text>
</comment>
<evidence type="ECO:0000313" key="1">
    <source>
        <dbReference type="EMBL" id="RLW10162.1"/>
    </source>
</evidence>
<dbReference type="OrthoDB" id="10564721at2759"/>
<gene>
    <name evidence="1" type="ORF">DV515_00001917</name>
</gene>
<proteinExistence type="predicted"/>
<evidence type="ECO:0000313" key="2">
    <source>
        <dbReference type="Proteomes" id="UP000276834"/>
    </source>
</evidence>